<sequence>MTLNGKRIGFGLTGSHHTFEHIFPKIEELISLDAEVIAFATETVQYTDTKHGKAADHIERLEEITGHPVIRTIPEAEPFGPDRPLDVMVVAPLTGNSMSKFAHAHTDNSVLMAAKSTLRNNQPVVLGMTTNDALGLNAVNLATLLNSKNIYFIPFGQDHPFKKPNSLSAKLDFLIPTVEEALQGKQLQPIIVPYQE</sequence>
<dbReference type="SUPFAM" id="SSF52507">
    <property type="entry name" value="Homo-oligomeric flavin-containing Cys decarboxylases, HFCD"/>
    <property type="match status" value="1"/>
</dbReference>
<protein>
    <submittedName>
        <fullName evidence="2">Dipicolinate synthase subunit B</fullName>
    </submittedName>
</protein>
<dbReference type="EMBL" id="BSKO01000001">
    <property type="protein sequence ID" value="GLO66046.1"/>
    <property type="molecule type" value="Genomic_DNA"/>
</dbReference>
<dbReference type="PIRSF" id="PIRSF001390">
    <property type="entry name" value="Dipicolinate_synth_subunit_B"/>
    <property type="match status" value="1"/>
</dbReference>
<dbReference type="Proteomes" id="UP001275436">
    <property type="component" value="Unassembled WGS sequence"/>
</dbReference>
<comment type="caution">
    <text evidence="2">The sequence shown here is derived from an EMBL/GenBank/DDBJ whole genome shotgun (WGS) entry which is preliminary data.</text>
</comment>
<proteinExistence type="predicted"/>
<dbReference type="Gene3D" id="3.40.50.1950">
    <property type="entry name" value="Flavin prenyltransferase-like"/>
    <property type="match status" value="1"/>
</dbReference>
<keyword evidence="3" id="KW-1185">Reference proteome</keyword>
<dbReference type="InterPro" id="IPR003382">
    <property type="entry name" value="Flavoprotein"/>
</dbReference>
<evidence type="ECO:0000259" key="1">
    <source>
        <dbReference type="Pfam" id="PF02441"/>
    </source>
</evidence>
<dbReference type="InterPro" id="IPR014214">
    <property type="entry name" value="Dipicolinic_acid_synth_B"/>
</dbReference>
<dbReference type="InterPro" id="IPR036551">
    <property type="entry name" value="Flavin_trans-like"/>
</dbReference>
<dbReference type="Pfam" id="PF02441">
    <property type="entry name" value="Flavoprotein"/>
    <property type="match status" value="1"/>
</dbReference>
<reference evidence="2 3" key="1">
    <citation type="submission" date="2023-02" db="EMBL/GenBank/DDBJ databases">
        <title>Oceanobacillus kimchii IFOP_LL358 isolated form Alexandrium catenella lab strain.</title>
        <authorList>
            <person name="Gajardo G."/>
            <person name="Ueki S."/>
            <person name="Maruyama F."/>
        </authorList>
    </citation>
    <scope>NUCLEOTIDE SEQUENCE [LARGE SCALE GENOMIC DNA]</scope>
    <source>
        <strain evidence="2 3">IFOP_LL358</strain>
    </source>
</reference>
<name>A0ABQ5TIE7_9BACI</name>
<dbReference type="RefSeq" id="WP_260048299.1">
    <property type="nucleotide sequence ID" value="NZ_BSKO01000001.1"/>
</dbReference>
<accession>A0ABQ5TIE7</accession>
<evidence type="ECO:0000313" key="2">
    <source>
        <dbReference type="EMBL" id="GLO66046.1"/>
    </source>
</evidence>
<dbReference type="NCBIfam" id="NF006161">
    <property type="entry name" value="PRK08305.1"/>
    <property type="match status" value="1"/>
</dbReference>
<feature type="domain" description="Flavoprotein" evidence="1">
    <location>
        <begin position="6"/>
        <end position="188"/>
    </location>
</feature>
<dbReference type="NCBIfam" id="TIGR02852">
    <property type="entry name" value="spore_dpaB"/>
    <property type="match status" value="1"/>
</dbReference>
<evidence type="ECO:0000313" key="3">
    <source>
        <dbReference type="Proteomes" id="UP001275436"/>
    </source>
</evidence>
<gene>
    <name evidence="2" type="primary">dpaB</name>
    <name evidence="2" type="ORF">MACH08_18300</name>
</gene>
<organism evidence="2 3">
    <name type="scientific">Oceanobacillus kimchii</name>
    <dbReference type="NCBI Taxonomy" id="746691"/>
    <lineage>
        <taxon>Bacteria</taxon>
        <taxon>Bacillati</taxon>
        <taxon>Bacillota</taxon>
        <taxon>Bacilli</taxon>
        <taxon>Bacillales</taxon>
        <taxon>Bacillaceae</taxon>
        <taxon>Oceanobacillus</taxon>
    </lineage>
</organism>